<dbReference type="PANTHER" id="PTHR42648:SF29">
    <property type="entry name" value="RNA-DIRECTED DNA POLYMERASE"/>
    <property type="match status" value="1"/>
</dbReference>
<dbReference type="AlphaFoldDB" id="A0A9R1V1D0"/>
<feature type="domain" description="Retroviral polymerase SH3-like" evidence="1">
    <location>
        <begin position="91"/>
        <end position="150"/>
    </location>
</feature>
<proteinExistence type="predicted"/>
<protein>
    <recommendedName>
        <fullName evidence="1">Retroviral polymerase SH3-like domain-containing protein</fullName>
    </recommendedName>
</protein>
<name>A0A9R1V1D0_LACSA</name>
<gene>
    <name evidence="2" type="ORF">LSAT_V11C700352390</name>
</gene>
<dbReference type="EMBL" id="NBSK02000007">
    <property type="protein sequence ID" value="KAJ0196523.1"/>
    <property type="molecule type" value="Genomic_DNA"/>
</dbReference>
<dbReference type="SUPFAM" id="SSF53098">
    <property type="entry name" value="Ribonuclease H-like"/>
    <property type="match status" value="1"/>
</dbReference>
<reference evidence="2 3" key="1">
    <citation type="journal article" date="2017" name="Nat. Commun.">
        <title>Genome assembly with in vitro proximity ligation data and whole-genome triplication in lettuce.</title>
        <authorList>
            <person name="Reyes-Chin-Wo S."/>
            <person name="Wang Z."/>
            <person name="Yang X."/>
            <person name="Kozik A."/>
            <person name="Arikit S."/>
            <person name="Song C."/>
            <person name="Xia L."/>
            <person name="Froenicke L."/>
            <person name="Lavelle D.O."/>
            <person name="Truco M.J."/>
            <person name="Xia R."/>
            <person name="Zhu S."/>
            <person name="Xu C."/>
            <person name="Xu H."/>
            <person name="Xu X."/>
            <person name="Cox K."/>
            <person name="Korf I."/>
            <person name="Meyers B.C."/>
            <person name="Michelmore R.W."/>
        </authorList>
    </citation>
    <scope>NUCLEOTIDE SEQUENCE [LARGE SCALE GENOMIC DNA]</scope>
    <source>
        <strain evidence="3">cv. Salinas</strain>
        <tissue evidence="2">Seedlings</tissue>
    </source>
</reference>
<organism evidence="2 3">
    <name type="scientific">Lactuca sativa</name>
    <name type="common">Garden lettuce</name>
    <dbReference type="NCBI Taxonomy" id="4236"/>
    <lineage>
        <taxon>Eukaryota</taxon>
        <taxon>Viridiplantae</taxon>
        <taxon>Streptophyta</taxon>
        <taxon>Embryophyta</taxon>
        <taxon>Tracheophyta</taxon>
        <taxon>Spermatophyta</taxon>
        <taxon>Magnoliopsida</taxon>
        <taxon>eudicotyledons</taxon>
        <taxon>Gunneridae</taxon>
        <taxon>Pentapetalae</taxon>
        <taxon>asterids</taxon>
        <taxon>campanulids</taxon>
        <taxon>Asterales</taxon>
        <taxon>Asteraceae</taxon>
        <taxon>Cichorioideae</taxon>
        <taxon>Cichorieae</taxon>
        <taxon>Lactucinae</taxon>
        <taxon>Lactuca</taxon>
    </lineage>
</organism>
<sequence>MNFHKLIEVQFGKQIKRKNGILLETTCPLNPQQNGVVERKNRNLLETALALRFEENIPKRFWGECILTVVLPYELVWNEEPKYEHLRVFGCLAYFKNTNTKGDKFEEKGKLGFLGYLQGTKGYKIYVIKIKKIIMSRDVLFLEENFPFKNIARSPNCKKHEPAKIHDNF</sequence>
<dbReference type="Gene3D" id="3.30.420.10">
    <property type="entry name" value="Ribonuclease H-like superfamily/Ribonuclease H"/>
    <property type="match status" value="1"/>
</dbReference>
<evidence type="ECO:0000313" key="2">
    <source>
        <dbReference type="EMBL" id="KAJ0196523.1"/>
    </source>
</evidence>
<keyword evidence="3" id="KW-1185">Reference proteome</keyword>
<dbReference type="PANTHER" id="PTHR42648">
    <property type="entry name" value="TRANSPOSASE, PUTATIVE-RELATED"/>
    <property type="match status" value="1"/>
</dbReference>
<dbReference type="Pfam" id="PF25597">
    <property type="entry name" value="SH3_retrovirus"/>
    <property type="match status" value="1"/>
</dbReference>
<dbReference type="InterPro" id="IPR012337">
    <property type="entry name" value="RNaseH-like_sf"/>
</dbReference>
<dbReference type="InterPro" id="IPR057670">
    <property type="entry name" value="SH3_retrovirus"/>
</dbReference>
<evidence type="ECO:0000313" key="3">
    <source>
        <dbReference type="Proteomes" id="UP000235145"/>
    </source>
</evidence>
<accession>A0A9R1V1D0</accession>
<dbReference type="Proteomes" id="UP000235145">
    <property type="component" value="Unassembled WGS sequence"/>
</dbReference>
<comment type="caution">
    <text evidence="2">The sequence shown here is derived from an EMBL/GenBank/DDBJ whole genome shotgun (WGS) entry which is preliminary data.</text>
</comment>
<dbReference type="GO" id="GO:0003676">
    <property type="term" value="F:nucleic acid binding"/>
    <property type="evidence" value="ECO:0007669"/>
    <property type="project" value="InterPro"/>
</dbReference>
<dbReference type="InterPro" id="IPR036397">
    <property type="entry name" value="RNaseH_sf"/>
</dbReference>
<evidence type="ECO:0000259" key="1">
    <source>
        <dbReference type="Pfam" id="PF25597"/>
    </source>
</evidence>
<dbReference type="InterPro" id="IPR039537">
    <property type="entry name" value="Retrotran_Ty1/copia-like"/>
</dbReference>